<protein>
    <submittedName>
        <fullName evidence="2">Uncharacterized protein</fullName>
    </submittedName>
</protein>
<feature type="transmembrane region" description="Helical" evidence="1">
    <location>
        <begin position="56"/>
        <end position="80"/>
    </location>
</feature>
<name>A0A8H4QGG2_9AGAR</name>
<keyword evidence="1" id="KW-0472">Membrane</keyword>
<keyword evidence="1" id="KW-0812">Transmembrane</keyword>
<evidence type="ECO:0000313" key="3">
    <source>
        <dbReference type="Proteomes" id="UP000521872"/>
    </source>
</evidence>
<keyword evidence="3" id="KW-1185">Reference proteome</keyword>
<accession>A0A8H4QGG2</accession>
<dbReference type="EMBL" id="JAACJL010000059">
    <property type="protein sequence ID" value="KAF4610266.1"/>
    <property type="molecule type" value="Genomic_DNA"/>
</dbReference>
<feature type="transmembrane region" description="Helical" evidence="1">
    <location>
        <begin position="131"/>
        <end position="153"/>
    </location>
</feature>
<feature type="transmembrane region" description="Helical" evidence="1">
    <location>
        <begin position="30"/>
        <end position="49"/>
    </location>
</feature>
<proteinExistence type="predicted"/>
<keyword evidence="1" id="KW-1133">Transmembrane helix</keyword>
<comment type="caution">
    <text evidence="2">The sequence shown here is derived from an EMBL/GenBank/DDBJ whole genome shotgun (WGS) entry which is preliminary data.</text>
</comment>
<dbReference type="AlphaFoldDB" id="A0A8H4QGG2"/>
<feature type="transmembrane region" description="Helical" evidence="1">
    <location>
        <begin position="210"/>
        <end position="228"/>
    </location>
</feature>
<feature type="transmembrane region" description="Helical" evidence="1">
    <location>
        <begin position="165"/>
        <end position="189"/>
    </location>
</feature>
<feature type="transmembrane region" description="Helical" evidence="1">
    <location>
        <begin position="234"/>
        <end position="255"/>
    </location>
</feature>
<organism evidence="2 3">
    <name type="scientific">Agrocybe pediades</name>
    <dbReference type="NCBI Taxonomy" id="84607"/>
    <lineage>
        <taxon>Eukaryota</taxon>
        <taxon>Fungi</taxon>
        <taxon>Dikarya</taxon>
        <taxon>Basidiomycota</taxon>
        <taxon>Agaricomycotina</taxon>
        <taxon>Agaricomycetes</taxon>
        <taxon>Agaricomycetidae</taxon>
        <taxon>Agaricales</taxon>
        <taxon>Agaricineae</taxon>
        <taxon>Strophariaceae</taxon>
        <taxon>Agrocybe</taxon>
    </lineage>
</organism>
<sequence>MSDIEGLLNTLIQPEIQFFLAVNTAGMVEVLLYGIHVVLFCVCMFILARNRRSTQWFIAFSAVIMFVLSTADTAITMHLLTHDIGSVFDPEKLPGVAKRIALKNPLFVTNNFVADLVLLYRCYMVWGRSKYVLIGASFLVLADSIWGYISMGANVSFLTPTFFPVYIWSIFAINLLLAMITVGRIFWVVHKVAKPFMGKNLQSYHIAMGVVLESSAVYAACILAYILFPTPTPYRVVMIVICMRLVAIMPTLLIVQVGLGRVLKDTNHTGTLSEMDAEGGGTSIVLDTLAFSTQHGQTTTRSIVEDRRSIDAVIRTSSRNSLGSATQKEFHLFRTSHPPAQ</sequence>
<feature type="transmembrane region" description="Helical" evidence="1">
    <location>
        <begin position="100"/>
        <end position="119"/>
    </location>
</feature>
<evidence type="ECO:0000256" key="1">
    <source>
        <dbReference type="SAM" id="Phobius"/>
    </source>
</evidence>
<dbReference type="Proteomes" id="UP000521872">
    <property type="component" value="Unassembled WGS sequence"/>
</dbReference>
<evidence type="ECO:0000313" key="2">
    <source>
        <dbReference type="EMBL" id="KAF4610266.1"/>
    </source>
</evidence>
<gene>
    <name evidence="2" type="ORF">D9613_010653</name>
</gene>
<reference evidence="2 3" key="1">
    <citation type="submission" date="2019-12" db="EMBL/GenBank/DDBJ databases">
        <authorList>
            <person name="Floudas D."/>
            <person name="Bentzer J."/>
            <person name="Ahren D."/>
            <person name="Johansson T."/>
            <person name="Persson P."/>
            <person name="Tunlid A."/>
        </authorList>
    </citation>
    <scope>NUCLEOTIDE SEQUENCE [LARGE SCALE GENOMIC DNA]</scope>
    <source>
        <strain evidence="2 3">CBS 102.39</strain>
    </source>
</reference>